<dbReference type="Pfam" id="PF00291">
    <property type="entry name" value="PALP"/>
    <property type="match status" value="1"/>
</dbReference>
<dbReference type="PANTHER" id="PTHR43780:SF2">
    <property type="entry name" value="1-AMINOCYCLOPROPANE-1-CARBOXYLATE DEAMINASE-RELATED"/>
    <property type="match status" value="1"/>
</dbReference>
<comment type="caution">
    <text evidence="5">The sequence shown here is derived from an EMBL/GenBank/DDBJ whole genome shotgun (WGS) entry which is preliminary data.</text>
</comment>
<comment type="similarity">
    <text evidence="2">Belongs to the ACC deaminase/D-cysteine desulfhydrase family.</text>
</comment>
<dbReference type="InterPro" id="IPR036052">
    <property type="entry name" value="TrpB-like_PALP_sf"/>
</dbReference>
<protein>
    <submittedName>
        <fullName evidence="5">Pyridoxal-phosphate dependent enzyme</fullName>
    </submittedName>
</protein>
<comment type="cofactor">
    <cofactor evidence="1">
        <name>pyridoxal 5'-phosphate</name>
        <dbReference type="ChEBI" id="CHEBI:597326"/>
    </cofactor>
</comment>
<keyword evidence="3" id="KW-0663">Pyridoxal phosphate</keyword>
<evidence type="ECO:0000313" key="6">
    <source>
        <dbReference type="Proteomes" id="UP001376459"/>
    </source>
</evidence>
<dbReference type="Gene3D" id="3.40.50.1100">
    <property type="match status" value="1"/>
</dbReference>
<dbReference type="InterPro" id="IPR027278">
    <property type="entry name" value="ACCD_DCysDesulf"/>
</dbReference>
<feature type="domain" description="Tryptophan synthase beta chain-like PALP" evidence="4">
    <location>
        <begin position="8"/>
        <end position="153"/>
    </location>
</feature>
<name>A0ABU8UGK0_9ACTN</name>
<evidence type="ECO:0000313" key="5">
    <source>
        <dbReference type="EMBL" id="MEJ8668041.1"/>
    </source>
</evidence>
<organism evidence="5 6">
    <name type="scientific">Streptomyces machairae</name>
    <dbReference type="NCBI Taxonomy" id="3134109"/>
    <lineage>
        <taxon>Bacteria</taxon>
        <taxon>Bacillati</taxon>
        <taxon>Actinomycetota</taxon>
        <taxon>Actinomycetes</taxon>
        <taxon>Kitasatosporales</taxon>
        <taxon>Streptomycetaceae</taxon>
        <taxon>Streptomyces</taxon>
    </lineage>
</organism>
<dbReference type="Proteomes" id="UP001376459">
    <property type="component" value="Unassembled WGS sequence"/>
</dbReference>
<keyword evidence="6" id="KW-1185">Reference proteome</keyword>
<evidence type="ECO:0000259" key="4">
    <source>
        <dbReference type="Pfam" id="PF00291"/>
    </source>
</evidence>
<accession>A0ABU8UGK0</accession>
<evidence type="ECO:0000256" key="1">
    <source>
        <dbReference type="ARBA" id="ARBA00001933"/>
    </source>
</evidence>
<sequence length="176" mass="17615">MLIPFGGSSVTGARGYEECGRELLTQAPDISTVVVALGSGGTMAGLVGALGAERVLGVHCGAVPDPAGTVAALVSGLSATHQAPEALRVRLDQVGDGYAALTEPVMAALTLTARTEGLVLDPVYTGRAMAGLAAAVEDGDIRPGRRTVFLHSGGLPGLFGHQAALTRAEAALTADD</sequence>
<proteinExistence type="inferred from homology"/>
<evidence type="ECO:0000256" key="2">
    <source>
        <dbReference type="ARBA" id="ARBA00008639"/>
    </source>
</evidence>
<evidence type="ECO:0000256" key="3">
    <source>
        <dbReference type="ARBA" id="ARBA00022898"/>
    </source>
</evidence>
<gene>
    <name evidence="5" type="ORF">WKI71_04090</name>
</gene>
<dbReference type="PANTHER" id="PTHR43780">
    <property type="entry name" value="1-AMINOCYCLOPROPANE-1-CARBOXYLATE DEAMINASE-RELATED"/>
    <property type="match status" value="1"/>
</dbReference>
<dbReference type="InterPro" id="IPR001926">
    <property type="entry name" value="TrpB-like_PALP"/>
</dbReference>
<reference evidence="5 6" key="1">
    <citation type="submission" date="2024-03" db="EMBL/GenBank/DDBJ databases">
        <title>Novel Streptomyces species of biotechnological and ecological value are a feature of Machair soil.</title>
        <authorList>
            <person name="Prole J.R."/>
            <person name="Goodfellow M."/>
            <person name="Allenby N."/>
            <person name="Ward A.C."/>
        </authorList>
    </citation>
    <scope>NUCLEOTIDE SEQUENCE [LARGE SCALE GENOMIC DNA]</scope>
    <source>
        <strain evidence="5 6">MS1.AVA.1</strain>
    </source>
</reference>
<dbReference type="SUPFAM" id="SSF53686">
    <property type="entry name" value="Tryptophan synthase beta subunit-like PLP-dependent enzymes"/>
    <property type="match status" value="1"/>
</dbReference>
<dbReference type="EMBL" id="JBBKAK010000001">
    <property type="protein sequence ID" value="MEJ8668041.1"/>
    <property type="molecule type" value="Genomic_DNA"/>
</dbReference>